<evidence type="ECO:0000259" key="1">
    <source>
        <dbReference type="PROSITE" id="PS51184"/>
    </source>
</evidence>
<dbReference type="Proteomes" id="UP000504606">
    <property type="component" value="Unplaced"/>
</dbReference>
<evidence type="ECO:0000313" key="2">
    <source>
        <dbReference type="Proteomes" id="UP000504606"/>
    </source>
</evidence>
<dbReference type="OrthoDB" id="8193563at2759"/>
<name>A0A9C6WYM2_FRAOC</name>
<dbReference type="GO" id="GO:0005634">
    <property type="term" value="C:nucleus"/>
    <property type="evidence" value="ECO:0007669"/>
    <property type="project" value="TreeGrafter"/>
</dbReference>
<gene>
    <name evidence="3" type="primary">LOC113216402</name>
</gene>
<dbReference type="SUPFAM" id="SSF51197">
    <property type="entry name" value="Clavaminate synthase-like"/>
    <property type="match status" value="1"/>
</dbReference>
<dbReference type="GO" id="GO:0000785">
    <property type="term" value="C:chromatin"/>
    <property type="evidence" value="ECO:0007669"/>
    <property type="project" value="TreeGrafter"/>
</dbReference>
<dbReference type="GeneID" id="113216402"/>
<dbReference type="PROSITE" id="PS51184">
    <property type="entry name" value="JMJC"/>
    <property type="match status" value="1"/>
</dbReference>
<dbReference type="Pfam" id="PF02373">
    <property type="entry name" value="JmjC"/>
    <property type="match status" value="1"/>
</dbReference>
<protein>
    <submittedName>
        <fullName evidence="3">Probable lysine-specific demethylase 4A</fullName>
    </submittedName>
</protein>
<reference evidence="3" key="1">
    <citation type="submission" date="2025-08" db="UniProtKB">
        <authorList>
            <consortium name="RefSeq"/>
        </authorList>
    </citation>
    <scope>IDENTIFICATION</scope>
    <source>
        <tissue evidence="3">Whole organism</tissue>
    </source>
</reference>
<accession>A0A9C6WYM2</accession>
<dbReference type="RefSeq" id="XP_052123575.1">
    <property type="nucleotide sequence ID" value="XM_052267615.1"/>
</dbReference>
<dbReference type="GO" id="GO:0010468">
    <property type="term" value="P:regulation of gene expression"/>
    <property type="evidence" value="ECO:0007669"/>
    <property type="project" value="TreeGrafter"/>
</dbReference>
<dbReference type="AlphaFoldDB" id="A0A9C6WYM2"/>
<keyword evidence="2" id="KW-1185">Reference proteome</keyword>
<dbReference type="KEGG" id="foc:113216402"/>
<dbReference type="PANTHER" id="PTHR10694">
    <property type="entry name" value="LYSINE-SPECIFIC DEMETHYLASE"/>
    <property type="match status" value="1"/>
</dbReference>
<feature type="domain" description="JmjC" evidence="1">
    <location>
        <begin position="1"/>
        <end position="118"/>
    </location>
</feature>
<evidence type="ECO:0000313" key="3">
    <source>
        <dbReference type="RefSeq" id="XP_052123575.1"/>
    </source>
</evidence>
<dbReference type="Gene3D" id="2.60.120.650">
    <property type="entry name" value="Cupin"/>
    <property type="match status" value="1"/>
</dbReference>
<proteinExistence type="predicted"/>
<dbReference type="GO" id="GO:0032452">
    <property type="term" value="F:histone demethylase activity"/>
    <property type="evidence" value="ECO:0007669"/>
    <property type="project" value="TreeGrafter"/>
</dbReference>
<organism evidence="2 3">
    <name type="scientific">Frankliniella occidentalis</name>
    <name type="common">Western flower thrips</name>
    <name type="synonym">Euthrips occidentalis</name>
    <dbReference type="NCBI Taxonomy" id="133901"/>
    <lineage>
        <taxon>Eukaryota</taxon>
        <taxon>Metazoa</taxon>
        <taxon>Ecdysozoa</taxon>
        <taxon>Arthropoda</taxon>
        <taxon>Hexapoda</taxon>
        <taxon>Insecta</taxon>
        <taxon>Pterygota</taxon>
        <taxon>Neoptera</taxon>
        <taxon>Paraneoptera</taxon>
        <taxon>Thysanoptera</taxon>
        <taxon>Terebrantia</taxon>
        <taxon>Thripoidea</taxon>
        <taxon>Thripidae</taxon>
        <taxon>Frankliniella</taxon>
    </lineage>
</organism>
<sequence>MSFCALNRHVAGAPKVWLCVPPAHYGAFCTMIRNLPIPVEQTSLLCQVLHKEIWIDPRMVISCGIPVYPIVQMPRDIVLLLPNTIHWGYNMGFNVNEAINFVNRSWIPPGMLSHQRCKCTKWFCRFEIRHILRALGVEDNDLRTWESGMKLDFIRRLIEAQPLLYPQLRDLYEEKVDSNYLLADTEEEHDEQHEMSQAVRPQTQMYTVQVFPRQEEQRCCEKNLQSCCTLPW</sequence>
<dbReference type="InterPro" id="IPR003347">
    <property type="entry name" value="JmjC_dom"/>
</dbReference>